<reference evidence="1" key="2">
    <citation type="submission" date="2021-04" db="EMBL/GenBank/DDBJ databases">
        <authorList>
            <person name="Gilroy R."/>
        </authorList>
    </citation>
    <scope>NUCLEOTIDE SEQUENCE</scope>
    <source>
        <strain evidence="1">G4-2901</strain>
    </source>
</reference>
<proteinExistence type="predicted"/>
<comment type="caution">
    <text evidence="1">The sequence shown here is derived from an EMBL/GenBank/DDBJ whole genome shotgun (WGS) entry which is preliminary data.</text>
</comment>
<protein>
    <submittedName>
        <fullName evidence="1">Uncharacterized protein</fullName>
    </submittedName>
</protein>
<sequence>MENEERKKLEKEYENLKLLIEFHSTYGVIENKSEYEQMINDILDRMNEIRKMLEK</sequence>
<reference evidence="1" key="1">
    <citation type="journal article" date="2021" name="PeerJ">
        <title>Extensive microbial diversity within the chicken gut microbiome revealed by metagenomics and culture.</title>
        <authorList>
            <person name="Gilroy R."/>
            <person name="Ravi A."/>
            <person name="Getino M."/>
            <person name="Pursley I."/>
            <person name="Horton D.L."/>
            <person name="Alikhan N.F."/>
            <person name="Baker D."/>
            <person name="Gharbi K."/>
            <person name="Hall N."/>
            <person name="Watson M."/>
            <person name="Adriaenssens E.M."/>
            <person name="Foster-Nyarko E."/>
            <person name="Jarju S."/>
            <person name="Secka A."/>
            <person name="Antonio M."/>
            <person name="Oren A."/>
            <person name="Chaudhuri R.R."/>
            <person name="La Ragione R."/>
            <person name="Hildebrand F."/>
            <person name="Pallen M.J."/>
        </authorList>
    </citation>
    <scope>NUCLEOTIDE SEQUENCE</scope>
    <source>
        <strain evidence="1">G4-2901</strain>
    </source>
</reference>
<dbReference type="AlphaFoldDB" id="A0A948TCG6"/>
<dbReference type="EMBL" id="JAHLFW010000074">
    <property type="protein sequence ID" value="MBU3838374.1"/>
    <property type="molecule type" value="Genomic_DNA"/>
</dbReference>
<dbReference type="Proteomes" id="UP000783796">
    <property type="component" value="Unassembled WGS sequence"/>
</dbReference>
<accession>A0A948TCG6</accession>
<gene>
    <name evidence="1" type="ORF">H9777_08710</name>
</gene>
<name>A0A948TCG6_9BACT</name>
<evidence type="ECO:0000313" key="2">
    <source>
        <dbReference type="Proteomes" id="UP000783796"/>
    </source>
</evidence>
<organism evidence="1 2">
    <name type="scientific">Candidatus Phocaeicola faecigallinarum</name>
    <dbReference type="NCBI Taxonomy" id="2838732"/>
    <lineage>
        <taxon>Bacteria</taxon>
        <taxon>Pseudomonadati</taxon>
        <taxon>Bacteroidota</taxon>
        <taxon>Bacteroidia</taxon>
        <taxon>Bacteroidales</taxon>
        <taxon>Bacteroidaceae</taxon>
        <taxon>Phocaeicola</taxon>
    </lineage>
</organism>
<evidence type="ECO:0000313" key="1">
    <source>
        <dbReference type="EMBL" id="MBU3838374.1"/>
    </source>
</evidence>